<dbReference type="InterPro" id="IPR020568">
    <property type="entry name" value="Ribosomal_Su5_D2-typ_SF"/>
</dbReference>
<evidence type="ECO:0000256" key="8">
    <source>
        <dbReference type="ARBA" id="ARBA00023242"/>
    </source>
</evidence>
<evidence type="ECO:0000256" key="2">
    <source>
        <dbReference type="ARBA" id="ARBA00004496"/>
    </source>
</evidence>
<evidence type="ECO:0000313" key="11">
    <source>
        <dbReference type="RefSeq" id="XP_014681124.1"/>
    </source>
</evidence>
<keyword evidence="7" id="KW-0694">RNA-binding</keyword>
<dbReference type="RefSeq" id="XP_014681124.1">
    <property type="nucleotide sequence ID" value="XM_014825638.1"/>
</dbReference>
<keyword evidence="5" id="KW-0698">rRNA processing</keyword>
<accession>A0ABM1F9K3</accession>
<proteinExistence type="inferred from homology"/>
<dbReference type="InterPro" id="IPR001247">
    <property type="entry name" value="ExoRNase_PH_dom1"/>
</dbReference>
<evidence type="ECO:0000256" key="6">
    <source>
        <dbReference type="ARBA" id="ARBA00022835"/>
    </source>
</evidence>
<evidence type="ECO:0000313" key="10">
    <source>
        <dbReference type="Proteomes" id="UP000695022"/>
    </source>
</evidence>
<comment type="subcellular location">
    <subcellularLocation>
        <location evidence="2">Cytoplasm</location>
    </subcellularLocation>
    <subcellularLocation>
        <location evidence="1">Nucleus</location>
    </subcellularLocation>
</comment>
<dbReference type="InterPro" id="IPR036345">
    <property type="entry name" value="ExoRNase_PH_dom2_sf"/>
</dbReference>
<dbReference type="SUPFAM" id="SSF54211">
    <property type="entry name" value="Ribosomal protein S5 domain 2-like"/>
    <property type="match status" value="1"/>
</dbReference>
<name>A0ABM1F9K3_PRICU</name>
<dbReference type="Gene3D" id="3.30.230.70">
    <property type="entry name" value="GHMP Kinase, N-terminal domain"/>
    <property type="match status" value="1"/>
</dbReference>
<dbReference type="PANTHER" id="PTHR11953:SF2">
    <property type="entry name" value="EXOSOME COMPLEX COMPONENT MTR3"/>
    <property type="match status" value="1"/>
</dbReference>
<dbReference type="InterPro" id="IPR027408">
    <property type="entry name" value="PNPase/RNase_PH_dom_sf"/>
</dbReference>
<evidence type="ECO:0000256" key="3">
    <source>
        <dbReference type="ARBA" id="ARBA00006678"/>
    </source>
</evidence>
<dbReference type="Pfam" id="PF01138">
    <property type="entry name" value="RNase_PH"/>
    <property type="match status" value="1"/>
</dbReference>
<feature type="domain" description="Exoribonuclease phosphorolytic" evidence="9">
    <location>
        <begin position="62"/>
        <end position="189"/>
    </location>
</feature>
<dbReference type="InterPro" id="IPR050080">
    <property type="entry name" value="RNase_PH"/>
</dbReference>
<evidence type="ECO:0000259" key="9">
    <source>
        <dbReference type="Pfam" id="PF01138"/>
    </source>
</evidence>
<protein>
    <submittedName>
        <fullName evidence="11">Exosome complex component MTR3-like</fullName>
    </submittedName>
</protein>
<evidence type="ECO:0000256" key="1">
    <source>
        <dbReference type="ARBA" id="ARBA00004123"/>
    </source>
</evidence>
<dbReference type="Proteomes" id="UP000695022">
    <property type="component" value="Unplaced"/>
</dbReference>
<evidence type="ECO:0000256" key="7">
    <source>
        <dbReference type="ARBA" id="ARBA00022884"/>
    </source>
</evidence>
<keyword evidence="4" id="KW-0963">Cytoplasm</keyword>
<dbReference type="PANTHER" id="PTHR11953">
    <property type="entry name" value="EXOSOME COMPLEX COMPONENT"/>
    <property type="match status" value="1"/>
</dbReference>
<organism evidence="10 11">
    <name type="scientific">Priapulus caudatus</name>
    <name type="common">Priapulid worm</name>
    <dbReference type="NCBI Taxonomy" id="37621"/>
    <lineage>
        <taxon>Eukaryota</taxon>
        <taxon>Metazoa</taxon>
        <taxon>Ecdysozoa</taxon>
        <taxon>Scalidophora</taxon>
        <taxon>Priapulida</taxon>
        <taxon>Priapulimorpha</taxon>
        <taxon>Priapulimorphida</taxon>
        <taxon>Priapulidae</taxon>
        <taxon>Priapulus</taxon>
    </lineage>
</organism>
<sequence length="296" mass="32701">MLTSMLTSITIYLNAMPLDRMRIPGPEDSKPPFVYETPSGVDVSNLVKTNGCRKDGRKADHIRPMFIKCGIISQAQGSVYIEFNNTKVICGVYGPREFGKREDFSMNGRLTCDFKFATFSCKQRRQHQQDAEEKELSQLLLQSLSPAVCLHKFPKAQVDIYVIILENDGSALSAAVTCGSLALADAGIEMYDMVVACSARKYFNSILLDPTAAEEIVPMKTNESVDEGEMTVAYMPSLNQVSGLILKGEMHTQVCAQIMKSCLEGCNLIYPVLQQSLITSIRKSLSNVDLQGSKEL</sequence>
<evidence type="ECO:0000256" key="4">
    <source>
        <dbReference type="ARBA" id="ARBA00022490"/>
    </source>
</evidence>
<dbReference type="GeneID" id="106821005"/>
<reference evidence="11" key="1">
    <citation type="submission" date="2025-08" db="UniProtKB">
        <authorList>
            <consortium name="RefSeq"/>
        </authorList>
    </citation>
    <scope>IDENTIFICATION</scope>
</reference>
<gene>
    <name evidence="11" type="primary">LOC106821005</name>
</gene>
<keyword evidence="10" id="KW-1185">Reference proteome</keyword>
<keyword evidence="8" id="KW-0539">Nucleus</keyword>
<evidence type="ECO:0000256" key="5">
    <source>
        <dbReference type="ARBA" id="ARBA00022552"/>
    </source>
</evidence>
<dbReference type="CDD" id="cd11371">
    <property type="entry name" value="RNase_PH_MTR3"/>
    <property type="match status" value="1"/>
</dbReference>
<dbReference type="SUPFAM" id="SSF55666">
    <property type="entry name" value="Ribonuclease PH domain 2-like"/>
    <property type="match status" value="1"/>
</dbReference>
<keyword evidence="6" id="KW-0271">Exosome</keyword>
<comment type="similarity">
    <text evidence="3">Belongs to the RNase PH family.</text>
</comment>